<dbReference type="OrthoDB" id="10335181at2759"/>
<protein>
    <submittedName>
        <fullName evidence="1">Uncharacterized protein</fullName>
    </submittedName>
</protein>
<gene>
    <name evidence="1" type="ORF">ACAOBT_LOCUS16063</name>
</gene>
<dbReference type="EMBL" id="CAKOFQ010006957">
    <property type="protein sequence ID" value="CAH1984368.1"/>
    <property type="molecule type" value="Genomic_DNA"/>
</dbReference>
<keyword evidence="2" id="KW-1185">Reference proteome</keyword>
<reference evidence="1" key="1">
    <citation type="submission" date="2022-03" db="EMBL/GenBank/DDBJ databases">
        <authorList>
            <person name="Sayadi A."/>
        </authorList>
    </citation>
    <scope>NUCLEOTIDE SEQUENCE</scope>
</reference>
<proteinExistence type="predicted"/>
<accession>A0A9P0KXB9</accession>
<name>A0A9P0KXB9_ACAOB</name>
<organism evidence="1 2">
    <name type="scientific">Acanthoscelides obtectus</name>
    <name type="common">Bean weevil</name>
    <name type="synonym">Bruchus obtectus</name>
    <dbReference type="NCBI Taxonomy" id="200917"/>
    <lineage>
        <taxon>Eukaryota</taxon>
        <taxon>Metazoa</taxon>
        <taxon>Ecdysozoa</taxon>
        <taxon>Arthropoda</taxon>
        <taxon>Hexapoda</taxon>
        <taxon>Insecta</taxon>
        <taxon>Pterygota</taxon>
        <taxon>Neoptera</taxon>
        <taxon>Endopterygota</taxon>
        <taxon>Coleoptera</taxon>
        <taxon>Polyphaga</taxon>
        <taxon>Cucujiformia</taxon>
        <taxon>Chrysomeloidea</taxon>
        <taxon>Chrysomelidae</taxon>
        <taxon>Bruchinae</taxon>
        <taxon>Bruchini</taxon>
        <taxon>Acanthoscelides</taxon>
    </lineage>
</organism>
<evidence type="ECO:0000313" key="1">
    <source>
        <dbReference type="EMBL" id="CAH1984368.1"/>
    </source>
</evidence>
<dbReference type="AlphaFoldDB" id="A0A9P0KXB9"/>
<dbReference type="Proteomes" id="UP001152888">
    <property type="component" value="Unassembled WGS sequence"/>
</dbReference>
<sequence>MCEKNGGGGGCEVILMDEAVEEEEECDDVALSEKEECEVHHKGGPGTAGVGNGHVCQIMMDDPCILHANGSVFDS</sequence>
<evidence type="ECO:0000313" key="2">
    <source>
        <dbReference type="Proteomes" id="UP001152888"/>
    </source>
</evidence>
<comment type="caution">
    <text evidence="1">The sequence shown here is derived from an EMBL/GenBank/DDBJ whole genome shotgun (WGS) entry which is preliminary data.</text>
</comment>